<proteinExistence type="predicted"/>
<gene>
    <name evidence="2" type="ORF">K6K41_07485</name>
</gene>
<dbReference type="RefSeq" id="WP_261404584.1">
    <property type="nucleotide sequence ID" value="NZ_CP081869.1"/>
</dbReference>
<keyword evidence="1" id="KW-0732">Signal</keyword>
<accession>A0A9E6UM57</accession>
<evidence type="ECO:0000313" key="2">
    <source>
        <dbReference type="EMBL" id="QZO01322.1"/>
    </source>
</evidence>
<evidence type="ECO:0000256" key="1">
    <source>
        <dbReference type="SAM" id="SignalP"/>
    </source>
</evidence>
<organism evidence="2 3">
    <name type="scientific">Chenggangzhangella methanolivorans</name>
    <dbReference type="NCBI Taxonomy" id="1437009"/>
    <lineage>
        <taxon>Bacteria</taxon>
        <taxon>Pseudomonadati</taxon>
        <taxon>Pseudomonadota</taxon>
        <taxon>Alphaproteobacteria</taxon>
        <taxon>Hyphomicrobiales</taxon>
        <taxon>Methylopilaceae</taxon>
        <taxon>Chenggangzhangella</taxon>
    </lineage>
</organism>
<dbReference type="EMBL" id="CP081869">
    <property type="protein sequence ID" value="QZO01322.1"/>
    <property type="molecule type" value="Genomic_DNA"/>
</dbReference>
<dbReference type="AlphaFoldDB" id="A0A9E6UM57"/>
<evidence type="ECO:0000313" key="3">
    <source>
        <dbReference type="Proteomes" id="UP000825701"/>
    </source>
</evidence>
<protein>
    <submittedName>
        <fullName evidence="2">Uncharacterized protein</fullName>
    </submittedName>
</protein>
<feature type="signal peptide" evidence="1">
    <location>
        <begin position="1"/>
        <end position="24"/>
    </location>
</feature>
<dbReference type="KEGG" id="cmet:K6K41_07485"/>
<reference evidence="2" key="1">
    <citation type="submission" date="2021-08" db="EMBL/GenBank/DDBJ databases">
        <authorList>
            <person name="Zhang H."/>
            <person name="Xu M."/>
            <person name="Yu Z."/>
            <person name="Yang L."/>
            <person name="Cai Y."/>
        </authorList>
    </citation>
    <scope>NUCLEOTIDE SEQUENCE</scope>
    <source>
        <strain evidence="2">CHL1</strain>
    </source>
</reference>
<sequence length="142" mass="14907">MTRHVVAALAALAVVSATIVPAAAANDRVRRKCDASGDGDISMSAKWEKRDNRKKFSTEFEAAPGGRFAEGDRISIAIDGANVGSVTLDTVVGGDVVGDLNYDTKADSPDELPFPSDFPKLGKGAKVEVRFKGAAVLACKLR</sequence>
<feature type="chain" id="PRO_5039536339" evidence="1">
    <location>
        <begin position="25"/>
        <end position="142"/>
    </location>
</feature>
<dbReference type="Proteomes" id="UP000825701">
    <property type="component" value="Chromosome"/>
</dbReference>
<keyword evidence="3" id="KW-1185">Reference proteome</keyword>
<name>A0A9E6UM57_9HYPH</name>